<evidence type="ECO:0000313" key="5">
    <source>
        <dbReference type="EMBL" id="QOV09107.1"/>
    </source>
</evidence>
<dbReference type="Pfam" id="PF13683">
    <property type="entry name" value="rve_3"/>
    <property type="match status" value="1"/>
</dbReference>
<dbReference type="Gene3D" id="3.30.420.10">
    <property type="entry name" value="Ribonuclease H-like superfamily/Ribonuclease H"/>
    <property type="match status" value="1"/>
</dbReference>
<dbReference type="InterPro" id="IPR001584">
    <property type="entry name" value="Integrase_cat-core"/>
</dbReference>
<keyword evidence="2" id="KW-0804">Transcription</keyword>
<evidence type="ECO:0000256" key="3">
    <source>
        <dbReference type="SAM" id="MobiDB-lite"/>
    </source>
</evidence>
<accession>A0A871YCD3</accession>
<dbReference type="AlphaFoldDB" id="A0A871YCD3"/>
<proteinExistence type="predicted"/>
<dbReference type="InterPro" id="IPR009057">
    <property type="entry name" value="Homeodomain-like_sf"/>
</dbReference>
<dbReference type="InterPro" id="IPR053721">
    <property type="entry name" value="Fimbrial_Adhesin_Reg"/>
</dbReference>
<protein>
    <submittedName>
        <fullName evidence="5">IS481 family transposase</fullName>
    </submittedName>
</protein>
<sequence length="401" mass="45392">MSKNRVIVEAVVVLGLSQHQVAEKYGVSQAWVSKLVKKWRRGGWEAVEKQSTKPKSNPRTTPPETVAEILQLRHHLTADGLDAGAHTIRDHLARTHTTAPAVSTIWNILKRRGLITDQPKKRPRSSYIRFEADLPNECWQSDFTHYKLANGTDTNILIFIDDHSRFIISATAHKVVTGKIVHTQFIENMKTHGKPASTLTDNGFVFTTRHRHGPNAFEIELLKHGIQQKNGKPNHPQTQGKVERLNQTLKKYLDAQPQPETINQLQALIDSFVTNYNHHRPHRSLNGKTPHQQYTARAKATPQTRDGHWRIREDKIYKTGNVTLRRGGKLHHISVGKEHAGTPVRMLIHDLDVIILDKETGEILRQLTINPDKQGQPRGLKPGPKKGSPARGGRPKKQPHQ</sequence>
<dbReference type="EMBL" id="MW122883">
    <property type="protein sequence ID" value="QOV09107.1"/>
    <property type="molecule type" value="Genomic_DNA"/>
</dbReference>
<dbReference type="InterPro" id="IPR036397">
    <property type="entry name" value="RNaseH_sf"/>
</dbReference>
<reference evidence="5" key="1">
    <citation type="submission" date="2020-10" db="EMBL/GenBank/DDBJ databases">
        <title>Diverse heliorhodopsins detected via functional metagenomics in peat lake Actinobacteria, Chloroflexi and Archaea.</title>
        <authorList>
            <person name="Chazan A."/>
            <person name="Rozenberg A."/>
            <person name="Tahan R."/>
            <person name="Mannen K."/>
            <person name="Nagata T."/>
            <person name="Yaish S."/>
            <person name="Larom S."/>
            <person name="Kandori H."/>
            <person name="Inoue K."/>
            <person name="Beja O."/>
            <person name="Pushkarev A."/>
        </authorList>
    </citation>
    <scope>NUCLEOTIDE SEQUENCE</scope>
</reference>
<dbReference type="SUPFAM" id="SSF53098">
    <property type="entry name" value="Ribonuclease H-like"/>
    <property type="match status" value="1"/>
</dbReference>
<dbReference type="GO" id="GO:0003676">
    <property type="term" value="F:nucleic acid binding"/>
    <property type="evidence" value="ECO:0007669"/>
    <property type="project" value="InterPro"/>
</dbReference>
<dbReference type="InterPro" id="IPR047656">
    <property type="entry name" value="IS481-like_transpos"/>
</dbReference>
<evidence type="ECO:0000256" key="1">
    <source>
        <dbReference type="ARBA" id="ARBA00023015"/>
    </source>
</evidence>
<dbReference type="GO" id="GO:0015074">
    <property type="term" value="P:DNA integration"/>
    <property type="evidence" value="ECO:0007669"/>
    <property type="project" value="InterPro"/>
</dbReference>
<gene>
    <name evidence="5" type="ORF">HULAa32G3_00027</name>
</gene>
<dbReference type="PROSITE" id="PS50994">
    <property type="entry name" value="INTEGRASE"/>
    <property type="match status" value="1"/>
</dbReference>
<feature type="region of interest" description="Disordered" evidence="3">
    <location>
        <begin position="368"/>
        <end position="401"/>
    </location>
</feature>
<dbReference type="InterPro" id="IPR012337">
    <property type="entry name" value="RNaseH-like_sf"/>
</dbReference>
<dbReference type="PANTHER" id="PTHR35004:SF7">
    <property type="entry name" value="INTEGRASE PROTEIN"/>
    <property type="match status" value="1"/>
</dbReference>
<dbReference type="PANTHER" id="PTHR35004">
    <property type="entry name" value="TRANSPOSASE RV3428C-RELATED"/>
    <property type="match status" value="1"/>
</dbReference>
<organism evidence="5">
    <name type="scientific">uncultured Actinomycetes bacterium</name>
    <dbReference type="NCBI Taxonomy" id="152507"/>
    <lineage>
        <taxon>Bacteria</taxon>
        <taxon>Bacillati</taxon>
        <taxon>Actinomycetota</taxon>
        <taxon>Actinomycetes</taxon>
        <taxon>environmental samples</taxon>
    </lineage>
</organism>
<name>A0A871YCD3_9ACTN</name>
<dbReference type="SUPFAM" id="SSF46689">
    <property type="entry name" value="Homeodomain-like"/>
    <property type="match status" value="1"/>
</dbReference>
<keyword evidence="1" id="KW-0805">Transcription regulation</keyword>
<dbReference type="NCBIfam" id="NF033577">
    <property type="entry name" value="transpos_IS481"/>
    <property type="match status" value="1"/>
</dbReference>
<evidence type="ECO:0000256" key="2">
    <source>
        <dbReference type="ARBA" id="ARBA00023163"/>
    </source>
</evidence>
<dbReference type="Gene3D" id="1.10.10.2690">
    <property type="match status" value="1"/>
</dbReference>
<feature type="domain" description="Integrase catalytic" evidence="4">
    <location>
        <begin position="131"/>
        <end position="298"/>
    </location>
</feature>
<evidence type="ECO:0000259" key="4">
    <source>
        <dbReference type="PROSITE" id="PS50994"/>
    </source>
</evidence>